<gene>
    <name evidence="1" type="ORF">OWV82_005584</name>
</gene>
<evidence type="ECO:0000313" key="1">
    <source>
        <dbReference type="EMBL" id="KAJ4722011.1"/>
    </source>
</evidence>
<protein>
    <submittedName>
        <fullName evidence="1">Epoxide hydrolase 2</fullName>
    </submittedName>
</protein>
<accession>A0ACC1YEY6</accession>
<reference evidence="1 2" key="1">
    <citation type="journal article" date="2023" name="Science">
        <title>Complex scaffold remodeling in plant triterpene biosynthesis.</title>
        <authorList>
            <person name="De La Pena R."/>
            <person name="Hodgson H."/>
            <person name="Liu J.C."/>
            <person name="Stephenson M.J."/>
            <person name="Martin A.C."/>
            <person name="Owen C."/>
            <person name="Harkess A."/>
            <person name="Leebens-Mack J."/>
            <person name="Jimenez L.E."/>
            <person name="Osbourn A."/>
            <person name="Sattely E.S."/>
        </authorList>
    </citation>
    <scope>NUCLEOTIDE SEQUENCE [LARGE SCALE GENOMIC DNA]</scope>
    <source>
        <strain evidence="2">cv. JPN11</strain>
        <tissue evidence="1">Leaf</tissue>
    </source>
</reference>
<comment type="caution">
    <text evidence="1">The sequence shown here is derived from an EMBL/GenBank/DDBJ whole genome shotgun (WGS) entry which is preliminary data.</text>
</comment>
<keyword evidence="2" id="KW-1185">Reference proteome</keyword>
<name>A0ACC1YEY6_MELAZ</name>
<organism evidence="1 2">
    <name type="scientific">Melia azedarach</name>
    <name type="common">Chinaberry tree</name>
    <dbReference type="NCBI Taxonomy" id="155640"/>
    <lineage>
        <taxon>Eukaryota</taxon>
        <taxon>Viridiplantae</taxon>
        <taxon>Streptophyta</taxon>
        <taxon>Embryophyta</taxon>
        <taxon>Tracheophyta</taxon>
        <taxon>Spermatophyta</taxon>
        <taxon>Magnoliopsida</taxon>
        <taxon>eudicotyledons</taxon>
        <taxon>Gunneridae</taxon>
        <taxon>Pentapetalae</taxon>
        <taxon>rosids</taxon>
        <taxon>malvids</taxon>
        <taxon>Sapindales</taxon>
        <taxon>Meliaceae</taxon>
        <taxon>Melia</taxon>
    </lineage>
</organism>
<dbReference type="EMBL" id="CM051396">
    <property type="protein sequence ID" value="KAJ4722011.1"/>
    <property type="molecule type" value="Genomic_DNA"/>
</dbReference>
<proteinExistence type="predicted"/>
<sequence>MEGIQQRTVKVKGINMHYAEKGEGPVILFLHGFPELWYSWHHQIDYFASKRFRAVAPDLHGFGGTDALTEGENCTYNDIVEHLIGLLDQVAPEQKQVFVVGHDWGAHIAWYLCLIRPDRVKALVNLGVPFTPPTSKPLELLKEFFDRDDHYISRFQEPEKMEGEFAKIGTEKVIKRFMANSDPRPIFLSPGGEGFQEPITMPPWLSEKVVEYYTGTYEKTGFRGAINNYIILNGKQENISETGSGSQIEVPVKFIIGSLDPLYNVAKVKDYIENGGMKKHVPSMEEPATILSCVGHYINQEVPDKVNKHIYDFFWPKLDSKDPDLGEFSVETVELNGIKMRYAEEGEGPVILFLHGFPEFWYSWRHQIKYFGSKGFRAVAPDLRGFGGTDAPSKGETDICMYFNIVGDLIQLLEKVAPSEEQVFVVGHDWGAHIAWYLCLLRPDRVKALVNLSVPFTPPDLAVKPLGLLKNIFNSNYHYISRFQEPAKMECEFAKIGIEEVIKRFMANSDPRAIILPPGGEGFRGTITVPPWLSKKVVEYYTRVYEKTGFRGAINNFINLNWKQEILARTYSRSQIKVPVKFIIGELDPILYDVPEIKDYIENGGMKKHVPTMEEPATILDRVGHYVNQEVPHEINEHIYDYFSRMVPGIQIKTAEVNGITMRYAEKGKGPVILFLHGFPEVWYSWRHQINYFASNGFRAVAPDLRGFGDTTVSYDEEEGDESFYTYSNITKDLTGLLDVVAPEQEKVFIVGHDLGAMIAWHLCLVHPERIQACVNLSVAFDAVWRPLADLQNTYGSTYYLCRFQGPKAIDDQFVYEIGVEKVLKKFFQKSALPVRVGEGEGFEELPLPPWLSEKDFKDHYVGKYMKTQFIGGISYYRNMDRNRKNLLEEGFERKIKVPVKFIVGTMDPMYSIPQTERYIEREMEKEVPLLEKVIMEKVGHFINQEEPDKINSHIYDFFQKHLLIN</sequence>
<evidence type="ECO:0000313" key="2">
    <source>
        <dbReference type="Proteomes" id="UP001164539"/>
    </source>
</evidence>
<keyword evidence="1" id="KW-0378">Hydrolase</keyword>
<dbReference type="Proteomes" id="UP001164539">
    <property type="component" value="Chromosome 3"/>
</dbReference>